<evidence type="ECO:0008006" key="3">
    <source>
        <dbReference type="Google" id="ProtNLM"/>
    </source>
</evidence>
<gene>
    <name evidence="1" type="ORF">CC84DRAFT_1251913</name>
</gene>
<organism evidence="1 2">
    <name type="scientific">Paraphaeosphaeria sporulosa</name>
    <dbReference type="NCBI Taxonomy" id="1460663"/>
    <lineage>
        <taxon>Eukaryota</taxon>
        <taxon>Fungi</taxon>
        <taxon>Dikarya</taxon>
        <taxon>Ascomycota</taxon>
        <taxon>Pezizomycotina</taxon>
        <taxon>Dothideomycetes</taxon>
        <taxon>Pleosporomycetidae</taxon>
        <taxon>Pleosporales</taxon>
        <taxon>Massarineae</taxon>
        <taxon>Didymosphaeriaceae</taxon>
        <taxon>Paraphaeosphaeria</taxon>
    </lineage>
</organism>
<dbReference type="Gene3D" id="3.30.710.10">
    <property type="entry name" value="Potassium Channel Kv1.1, Chain A"/>
    <property type="match status" value="1"/>
</dbReference>
<reference evidence="1 2" key="1">
    <citation type="submission" date="2016-05" db="EMBL/GenBank/DDBJ databases">
        <title>Comparative analysis of secretome profiles of manganese(II)-oxidizing ascomycete fungi.</title>
        <authorList>
            <consortium name="DOE Joint Genome Institute"/>
            <person name="Zeiner C.A."/>
            <person name="Purvine S.O."/>
            <person name="Zink E.M."/>
            <person name="Wu S."/>
            <person name="Pasa-Tolic L."/>
            <person name="Chaput D.L."/>
            <person name="Haridas S."/>
            <person name="Grigoriev I.V."/>
            <person name="Santelli C.M."/>
            <person name="Hansel C.M."/>
        </authorList>
    </citation>
    <scope>NUCLEOTIDE SEQUENCE [LARGE SCALE GENOMIC DNA]</scope>
    <source>
        <strain evidence="1 2">AP3s5-JAC2a</strain>
    </source>
</reference>
<dbReference type="EMBL" id="KV441556">
    <property type="protein sequence ID" value="OAG01950.1"/>
    <property type="molecule type" value="Genomic_DNA"/>
</dbReference>
<dbReference type="InterPro" id="IPR011333">
    <property type="entry name" value="SKP1/BTB/POZ_sf"/>
</dbReference>
<keyword evidence="2" id="KW-1185">Reference proteome</keyword>
<evidence type="ECO:0000313" key="1">
    <source>
        <dbReference type="EMBL" id="OAG01950.1"/>
    </source>
</evidence>
<dbReference type="RefSeq" id="XP_018032315.1">
    <property type="nucleotide sequence ID" value="XM_018184349.1"/>
</dbReference>
<dbReference type="GeneID" id="28767835"/>
<dbReference type="OrthoDB" id="194443at2759"/>
<proteinExistence type="predicted"/>
<dbReference type="STRING" id="1460663.A0A177C5I9"/>
<dbReference type="AlphaFoldDB" id="A0A177C5I9"/>
<protein>
    <recommendedName>
        <fullName evidence="3">BTB domain-containing protein</fullName>
    </recommendedName>
</protein>
<evidence type="ECO:0000313" key="2">
    <source>
        <dbReference type="Proteomes" id="UP000077069"/>
    </source>
</evidence>
<dbReference type="Proteomes" id="UP000077069">
    <property type="component" value="Unassembled WGS sequence"/>
</dbReference>
<name>A0A177C5I9_9PLEO</name>
<accession>A0A177C5I9</accession>
<sequence>MQLFKALGRGLKSTLESIASPLKYLGTTRSVGREGITHDLDFTIDLVDLPDLWTFLATHDVEAPARDFFYALDFTELMHRWDIIPMLNRTMATSTRPILPYTMYPHAPGLPVRFLVGLAQMPFDIHTNILVDDSPRFTPAFLARLTAPLALPNMTPEAFGALTKWLYTRDPPIFSCASELQHLCELWVAAAQLGIYLKANTLLRLGMELMTPGDRVADFGTARWVFSNTPAGSPLRGFVIVILAQRSQPNFAAPFQAGDVEIWKARTAFMGKLQHARKVLAFGTRNADGRVTLDFEKEKREGMGVGLGKLPMPAFLVWDEKVWNDRGQVVPDRFFVFPETEEFHEGLVGWLKAE</sequence>
<dbReference type="InParanoid" id="A0A177C5I9"/>